<feature type="transmembrane region" description="Helical" evidence="1">
    <location>
        <begin position="6"/>
        <end position="23"/>
    </location>
</feature>
<organism evidence="2 3">
    <name type="scientific">Chryseolinea serpens</name>
    <dbReference type="NCBI Taxonomy" id="947013"/>
    <lineage>
        <taxon>Bacteria</taxon>
        <taxon>Pseudomonadati</taxon>
        <taxon>Bacteroidota</taxon>
        <taxon>Cytophagia</taxon>
        <taxon>Cytophagales</taxon>
        <taxon>Fulvivirgaceae</taxon>
        <taxon>Chryseolinea</taxon>
    </lineage>
</organism>
<dbReference type="AlphaFoldDB" id="A0A1M5VZ20"/>
<keyword evidence="1" id="KW-0812">Transmembrane</keyword>
<gene>
    <name evidence="2" type="ORF">SAMN04488109_5519</name>
</gene>
<dbReference type="Proteomes" id="UP000184212">
    <property type="component" value="Unassembled WGS sequence"/>
</dbReference>
<evidence type="ECO:0000256" key="1">
    <source>
        <dbReference type="SAM" id="Phobius"/>
    </source>
</evidence>
<sequence>MELFVVIFSIVAVQIGLCIFGFIKQRSHVGMRHHSEVSLSR</sequence>
<keyword evidence="3" id="KW-1185">Reference proteome</keyword>
<keyword evidence="1" id="KW-1133">Transmembrane helix</keyword>
<protein>
    <submittedName>
        <fullName evidence="2">Uncharacterized protein</fullName>
    </submittedName>
</protein>
<name>A0A1M5VZ20_9BACT</name>
<accession>A0A1M5VZ20</accession>
<keyword evidence="1" id="KW-0472">Membrane</keyword>
<reference evidence="2 3" key="1">
    <citation type="submission" date="2016-11" db="EMBL/GenBank/DDBJ databases">
        <authorList>
            <person name="Jaros S."/>
            <person name="Januszkiewicz K."/>
            <person name="Wedrychowicz H."/>
        </authorList>
    </citation>
    <scope>NUCLEOTIDE SEQUENCE [LARGE SCALE GENOMIC DNA]</scope>
    <source>
        <strain evidence="2 3">DSM 24574</strain>
    </source>
</reference>
<dbReference type="EMBL" id="FQWQ01000004">
    <property type="protein sequence ID" value="SHH80244.1"/>
    <property type="molecule type" value="Genomic_DNA"/>
</dbReference>
<proteinExistence type="predicted"/>
<evidence type="ECO:0000313" key="3">
    <source>
        <dbReference type="Proteomes" id="UP000184212"/>
    </source>
</evidence>
<dbReference type="STRING" id="947013.SAMN04488109_5519"/>
<evidence type="ECO:0000313" key="2">
    <source>
        <dbReference type="EMBL" id="SHH80244.1"/>
    </source>
</evidence>